<dbReference type="EMBL" id="JACJKH010000015">
    <property type="protein sequence ID" value="MBM6744490.1"/>
    <property type="molecule type" value="Genomic_DNA"/>
</dbReference>
<keyword evidence="1" id="KW-0812">Transmembrane</keyword>
<comment type="caution">
    <text evidence="2">The sequence shown here is derived from an EMBL/GenBank/DDBJ whole genome shotgun (WGS) entry which is preliminary data.</text>
</comment>
<evidence type="ECO:0000256" key="1">
    <source>
        <dbReference type="SAM" id="Phobius"/>
    </source>
</evidence>
<protein>
    <recommendedName>
        <fullName evidence="4">Conjugal transfer protein</fullName>
    </recommendedName>
</protein>
<keyword evidence="1" id="KW-0472">Membrane</keyword>
<evidence type="ECO:0008006" key="4">
    <source>
        <dbReference type="Google" id="ProtNLM"/>
    </source>
</evidence>
<keyword evidence="3" id="KW-1185">Reference proteome</keyword>
<keyword evidence="1" id="KW-1133">Transmembrane helix</keyword>
<sequence length="53" mass="6009">MKWSTIWIKLFGTTSLFGVDMGFWVSISAVLLIVLAMNLVFWGMKPKKDGSEK</sequence>
<proteinExistence type="predicted"/>
<name>A0ABS2EHL9_9FIRM</name>
<dbReference type="RefSeq" id="WP_087253381.1">
    <property type="nucleotide sequence ID" value="NZ_JACJKH010000015.1"/>
</dbReference>
<reference evidence="2 3" key="1">
    <citation type="journal article" date="2021" name="Sci. Rep.">
        <title>The distribution of antibiotic resistance genes in chicken gut microbiota commensals.</title>
        <authorList>
            <person name="Juricova H."/>
            <person name="Matiasovicova J."/>
            <person name="Kubasova T."/>
            <person name="Cejkova D."/>
            <person name="Rychlik I."/>
        </authorList>
    </citation>
    <scope>NUCLEOTIDE SEQUENCE [LARGE SCALE GENOMIC DNA]</scope>
    <source>
        <strain evidence="2 3">An770</strain>
    </source>
</reference>
<organism evidence="2 3">
    <name type="scientific">Drancourtella massiliensis</name>
    <dbReference type="NCBI Taxonomy" id="1632013"/>
    <lineage>
        <taxon>Bacteria</taxon>
        <taxon>Bacillati</taxon>
        <taxon>Bacillota</taxon>
        <taxon>Clostridia</taxon>
        <taxon>Eubacteriales</taxon>
        <taxon>Oscillospiraceae</taxon>
        <taxon>Drancourtella</taxon>
    </lineage>
</organism>
<evidence type="ECO:0000313" key="2">
    <source>
        <dbReference type="EMBL" id="MBM6744490.1"/>
    </source>
</evidence>
<accession>A0ABS2EHL9</accession>
<gene>
    <name evidence="2" type="ORF">H6A32_09230</name>
</gene>
<evidence type="ECO:0000313" key="3">
    <source>
        <dbReference type="Proteomes" id="UP000775686"/>
    </source>
</evidence>
<feature type="transmembrane region" description="Helical" evidence="1">
    <location>
        <begin position="23"/>
        <end position="44"/>
    </location>
</feature>
<dbReference type="Proteomes" id="UP000775686">
    <property type="component" value="Unassembled WGS sequence"/>
</dbReference>